<reference evidence="3" key="1">
    <citation type="submission" date="2016-11" db="EMBL/GenBank/DDBJ databases">
        <authorList>
            <person name="Guldener U."/>
        </authorList>
    </citation>
    <scope>NUCLEOTIDE SEQUENCE [LARGE SCALE GENOMIC DNA]</scope>
</reference>
<sequence length="375" mass="43205">MSYSSKRKRSTASVSIQNFEFSSSDEESEQHSHFIKNTELDETASFEGLNHIDIQSESRNIMNNNIEKVQRPDLSLNSSLIANVTNQLSKSYTQIVNNTSINNITTNKINDSSLQTSLLNSNMSLSKNDKNEKLDVNNNIRILDDLNCVKGRGKLINKTHSLILKNRKKRYVISKKKKMESDNSENNKDCSTSEDDNALNIGQAFELEMKKQRQLQEPETDSQTAKTLNNKNKYKSQKSVLSEILDQNTESKYLDQRQREIVLFSLGQAKEELLSKKLENEKADVSEEETLDNLNKRSINFMQYKEDFDGFVHSEGISNNVQEFVNLLKKDCDFVSFVNIYEREAIEKYTQKLEDIQGPQDKEVIYLKTTFDIDL</sequence>
<feature type="region of interest" description="Disordered" evidence="1">
    <location>
        <begin position="1"/>
        <end position="30"/>
    </location>
</feature>
<dbReference type="AlphaFoldDB" id="A0A1L0B2D3"/>
<evidence type="ECO:0000256" key="1">
    <source>
        <dbReference type="SAM" id="MobiDB-lite"/>
    </source>
</evidence>
<gene>
    <name evidence="2" type="ORF">HGUI_02816</name>
</gene>
<protein>
    <submittedName>
        <fullName evidence="2">Uncharacterized protein</fullName>
    </submittedName>
</protein>
<dbReference type="Proteomes" id="UP000183365">
    <property type="component" value="Unassembled WGS sequence"/>
</dbReference>
<dbReference type="OrthoDB" id="3973307at2759"/>
<name>A0A1L0B2D3_9ASCO</name>
<evidence type="ECO:0000313" key="3">
    <source>
        <dbReference type="Proteomes" id="UP000183365"/>
    </source>
</evidence>
<feature type="compositionally biased region" description="Basic and acidic residues" evidence="1">
    <location>
        <begin position="179"/>
        <end position="188"/>
    </location>
</feature>
<feature type="region of interest" description="Disordered" evidence="1">
    <location>
        <begin position="210"/>
        <end position="232"/>
    </location>
</feature>
<dbReference type="EMBL" id="FQNF01000057">
    <property type="protein sequence ID" value="SGZ40616.1"/>
    <property type="molecule type" value="Genomic_DNA"/>
</dbReference>
<feature type="compositionally biased region" description="Basic residues" evidence="1">
    <location>
        <begin position="1"/>
        <end position="10"/>
    </location>
</feature>
<feature type="region of interest" description="Disordered" evidence="1">
    <location>
        <begin position="174"/>
        <end position="196"/>
    </location>
</feature>
<proteinExistence type="predicted"/>
<accession>A0A1L0B2D3</accession>
<evidence type="ECO:0000313" key="2">
    <source>
        <dbReference type="EMBL" id="SGZ40616.1"/>
    </source>
</evidence>
<dbReference type="VEuPathDB" id="FungiDB:HGUI_02816"/>
<organism evidence="2 3">
    <name type="scientific">Hanseniaspora guilliermondii</name>
    <dbReference type="NCBI Taxonomy" id="56406"/>
    <lineage>
        <taxon>Eukaryota</taxon>
        <taxon>Fungi</taxon>
        <taxon>Dikarya</taxon>
        <taxon>Ascomycota</taxon>
        <taxon>Saccharomycotina</taxon>
        <taxon>Saccharomycetes</taxon>
        <taxon>Saccharomycodales</taxon>
        <taxon>Saccharomycodaceae</taxon>
        <taxon>Hanseniaspora</taxon>
    </lineage>
</organism>
<keyword evidence="3" id="KW-1185">Reference proteome</keyword>
<feature type="compositionally biased region" description="Polar residues" evidence="1">
    <location>
        <begin position="217"/>
        <end position="232"/>
    </location>
</feature>